<protein>
    <submittedName>
        <fullName evidence="2">Uncharacterized protein</fullName>
    </submittedName>
</protein>
<proteinExistence type="predicted"/>
<evidence type="ECO:0000313" key="2">
    <source>
        <dbReference type="EMBL" id="EQC26419.1"/>
    </source>
</evidence>
<feature type="region of interest" description="Disordered" evidence="1">
    <location>
        <begin position="302"/>
        <end position="327"/>
    </location>
</feature>
<dbReference type="GeneID" id="19956491"/>
<dbReference type="InParanoid" id="T0PM10"/>
<reference evidence="2 3" key="1">
    <citation type="submission" date="2012-04" db="EMBL/GenBank/DDBJ databases">
        <title>The Genome Sequence of Saprolegnia declina VS20.</title>
        <authorList>
            <consortium name="The Broad Institute Genome Sequencing Platform"/>
            <person name="Russ C."/>
            <person name="Nusbaum C."/>
            <person name="Tyler B."/>
            <person name="van West P."/>
            <person name="Dieguez-Uribeondo J."/>
            <person name="de Bruijn I."/>
            <person name="Tripathy S."/>
            <person name="Jiang R."/>
            <person name="Young S.K."/>
            <person name="Zeng Q."/>
            <person name="Gargeya S."/>
            <person name="Fitzgerald M."/>
            <person name="Haas B."/>
            <person name="Abouelleil A."/>
            <person name="Alvarado L."/>
            <person name="Arachchi H.M."/>
            <person name="Berlin A."/>
            <person name="Chapman S.B."/>
            <person name="Goldberg J."/>
            <person name="Griggs A."/>
            <person name="Gujja S."/>
            <person name="Hansen M."/>
            <person name="Howarth C."/>
            <person name="Imamovic A."/>
            <person name="Larimer J."/>
            <person name="McCowen C."/>
            <person name="Montmayeur A."/>
            <person name="Murphy C."/>
            <person name="Neiman D."/>
            <person name="Pearson M."/>
            <person name="Priest M."/>
            <person name="Roberts A."/>
            <person name="Saif S."/>
            <person name="Shea T."/>
            <person name="Sisk P."/>
            <person name="Sykes S."/>
            <person name="Wortman J."/>
            <person name="Nusbaum C."/>
            <person name="Birren B."/>
        </authorList>
    </citation>
    <scope>NUCLEOTIDE SEQUENCE [LARGE SCALE GENOMIC DNA]</scope>
    <source>
        <strain evidence="2 3">VS20</strain>
    </source>
</reference>
<dbReference type="VEuPathDB" id="FungiDB:SDRG_15764"/>
<keyword evidence="3" id="KW-1185">Reference proteome</keyword>
<evidence type="ECO:0000313" key="3">
    <source>
        <dbReference type="Proteomes" id="UP000030762"/>
    </source>
</evidence>
<organism evidence="2 3">
    <name type="scientific">Saprolegnia diclina (strain VS20)</name>
    <dbReference type="NCBI Taxonomy" id="1156394"/>
    <lineage>
        <taxon>Eukaryota</taxon>
        <taxon>Sar</taxon>
        <taxon>Stramenopiles</taxon>
        <taxon>Oomycota</taxon>
        <taxon>Saprolegniomycetes</taxon>
        <taxon>Saprolegniales</taxon>
        <taxon>Saprolegniaceae</taxon>
        <taxon>Saprolegnia</taxon>
    </lineage>
</organism>
<dbReference type="OrthoDB" id="10373241at2759"/>
<accession>T0PM10</accession>
<evidence type="ECO:0000256" key="1">
    <source>
        <dbReference type="SAM" id="MobiDB-lite"/>
    </source>
</evidence>
<dbReference type="RefSeq" id="XP_008620168.1">
    <property type="nucleotide sequence ID" value="XM_008621946.1"/>
</dbReference>
<sequence length="374" mass="40672">MTINNDDLRALTPADAFDYFTYGEWTISPMEIQRTYCLQANDDDGLGPGLWVLRKIADVGQPPIKASPMASSEYAEVEIATRISHAPRPCTASAVPVAVSPSAVDVSSDNGYEFGDEAGMEDDAEANMELNDAAPAPLFATSPPAPTVAASIQSTPVKVTLPPRTTGISPTQASSKMAVRRPNKRPLDPSTSLQLLPSTPLEIDDDMLTVEVARAHVGPLVHSPLDLESDFTATTKSTTPLWTRLRSGFDSMLTDGWSCPAPLTTVDEDAMYYDMEDFHDSPLDVTVALATTSVPDAPVAKARKRRKTAATPTPTPRRMTRSQTKLKLERQGISEANMLEHPRNSVDPPRQWQRWQSCGHLHSTGSACCDHHHQ</sequence>
<feature type="region of interest" description="Disordered" evidence="1">
    <location>
        <begin position="159"/>
        <end position="193"/>
    </location>
</feature>
<dbReference type="AlphaFoldDB" id="T0PM10"/>
<dbReference type="EMBL" id="JH767232">
    <property type="protein sequence ID" value="EQC26419.1"/>
    <property type="molecule type" value="Genomic_DNA"/>
</dbReference>
<dbReference type="Proteomes" id="UP000030762">
    <property type="component" value="Unassembled WGS sequence"/>
</dbReference>
<gene>
    <name evidence="2" type="ORF">SDRG_15764</name>
</gene>
<dbReference type="OMA" id="DECGMED"/>
<name>T0PM10_SAPDV</name>
<feature type="compositionally biased region" description="Polar residues" evidence="1">
    <location>
        <begin position="166"/>
        <end position="175"/>
    </location>
</feature>